<sequence>MSSMKKTTVNVLTGFLGVGKTTALRHLIAQRPQHEKWAIIVNEFGEIGIDGAVLDNGELPIAEIAGGCLCCVAGPQMTVTVANLLRRERPDRLIIEASGLAHAAGLIDELRAEPLGNALEVGAVMTLVDPRQFANNDYFRQPLYRDQVMIADVLLATKCDLADAPTLAAYRDKAAALFPPKSLIAEISDGAADPAWLDAAVQNKSRYRPAVRPGDASGWQSQGWTFAPEAEFSGEALTDLFDRLPQLVDGLVRAKGVFRVLDTWLWLNWIEGQWAANQVAWRRDSRFEVIGSRIDADALEAAIQACVLPAGSGNGA</sequence>
<organism evidence="3 4">
    <name type="scientific">Vogesella indigofera</name>
    <name type="common">Pseudomonas indigofera</name>
    <dbReference type="NCBI Taxonomy" id="45465"/>
    <lineage>
        <taxon>Bacteria</taxon>
        <taxon>Pseudomonadati</taxon>
        <taxon>Pseudomonadota</taxon>
        <taxon>Betaproteobacteria</taxon>
        <taxon>Neisseriales</taxon>
        <taxon>Chromobacteriaceae</taxon>
        <taxon>Vogesella</taxon>
    </lineage>
</organism>
<name>A0ABT5I587_VOGIN</name>
<dbReference type="Gene3D" id="3.40.50.300">
    <property type="entry name" value="P-loop containing nucleotide triphosphate hydrolases"/>
    <property type="match status" value="1"/>
</dbReference>
<dbReference type="InterPro" id="IPR051316">
    <property type="entry name" value="Zinc-reg_GTPase_activator"/>
</dbReference>
<dbReference type="InterPro" id="IPR011629">
    <property type="entry name" value="CobW-like_C"/>
</dbReference>
<dbReference type="SMART" id="SM00833">
    <property type="entry name" value="CobW_C"/>
    <property type="match status" value="1"/>
</dbReference>
<feature type="domain" description="CobW C-terminal" evidence="2">
    <location>
        <begin position="221"/>
        <end position="307"/>
    </location>
</feature>
<comment type="caution">
    <text evidence="3">The sequence shown here is derived from an EMBL/GenBank/DDBJ whole genome shotgun (WGS) entry which is preliminary data.</text>
</comment>
<reference evidence="3 4" key="1">
    <citation type="submission" date="2023-01" db="EMBL/GenBank/DDBJ databases">
        <title>Novel species of the genus Vogesella isolated from rivers.</title>
        <authorList>
            <person name="Lu H."/>
        </authorList>
    </citation>
    <scope>NUCLEOTIDE SEQUENCE [LARGE SCALE GENOMIC DNA]</scope>
    <source>
        <strain evidence="3 4">SH7W</strain>
    </source>
</reference>
<evidence type="ECO:0000259" key="2">
    <source>
        <dbReference type="SMART" id="SM00833"/>
    </source>
</evidence>
<dbReference type="InterPro" id="IPR027417">
    <property type="entry name" value="P-loop_NTPase"/>
</dbReference>
<dbReference type="SUPFAM" id="SSF52540">
    <property type="entry name" value="P-loop containing nucleoside triphosphate hydrolases"/>
    <property type="match status" value="1"/>
</dbReference>
<comment type="function">
    <text evidence="1">Zinc chaperone that directly transfers zinc cofactor to target proteins, thereby activating them. Zinc is transferred from the CXCC motif in the GTPase domain to the zinc binding site in target proteins in a process requiring GTP hydrolysis.</text>
</comment>
<evidence type="ECO:0000313" key="4">
    <source>
        <dbReference type="Proteomes" id="UP001221566"/>
    </source>
</evidence>
<dbReference type="RefSeq" id="WP_272802886.1">
    <property type="nucleotide sequence ID" value="NZ_JAQQKY010000003.1"/>
</dbReference>
<dbReference type="PANTHER" id="PTHR13748">
    <property type="entry name" value="COBW-RELATED"/>
    <property type="match status" value="1"/>
</dbReference>
<dbReference type="EMBL" id="JAQQKY010000003">
    <property type="protein sequence ID" value="MDC7690641.1"/>
    <property type="molecule type" value="Genomic_DNA"/>
</dbReference>
<dbReference type="InterPro" id="IPR003495">
    <property type="entry name" value="CobW/HypB/UreG_nucleotide-bd"/>
</dbReference>
<dbReference type="CDD" id="cd03112">
    <property type="entry name" value="CobW-like"/>
    <property type="match status" value="1"/>
</dbReference>
<dbReference type="Proteomes" id="UP001221566">
    <property type="component" value="Unassembled WGS sequence"/>
</dbReference>
<proteinExistence type="predicted"/>
<dbReference type="Pfam" id="PF02492">
    <property type="entry name" value="cobW"/>
    <property type="match status" value="1"/>
</dbReference>
<accession>A0ABT5I587</accession>
<evidence type="ECO:0000313" key="3">
    <source>
        <dbReference type="EMBL" id="MDC7690641.1"/>
    </source>
</evidence>
<dbReference type="PANTHER" id="PTHR13748:SF46">
    <property type="entry name" value="ZINC CHAPERONE YEIR"/>
    <property type="match status" value="1"/>
</dbReference>
<protein>
    <submittedName>
        <fullName evidence="3">GTP-binding protein</fullName>
    </submittedName>
</protein>
<dbReference type="Pfam" id="PF07683">
    <property type="entry name" value="CobW_C"/>
    <property type="match status" value="1"/>
</dbReference>
<keyword evidence="4" id="KW-1185">Reference proteome</keyword>
<evidence type="ECO:0000256" key="1">
    <source>
        <dbReference type="ARBA" id="ARBA00045658"/>
    </source>
</evidence>
<gene>
    <name evidence="3" type="ORF">PQU93_07570</name>
</gene>